<dbReference type="InterPro" id="IPR050496">
    <property type="entry name" value="SNF2_RAD54_helicase_repair"/>
</dbReference>
<dbReference type="FunFam" id="3.40.50.10810:FF:000094">
    <property type="entry name" value="DNA excision repair protein ERCC-6"/>
    <property type="match status" value="1"/>
</dbReference>
<dbReference type="EMBL" id="CAHIKZ030002236">
    <property type="protein sequence ID" value="CAE1283508.1"/>
    <property type="molecule type" value="Genomic_DNA"/>
</dbReference>
<feature type="region of interest" description="Disordered" evidence="2">
    <location>
        <begin position="162"/>
        <end position="232"/>
    </location>
</feature>
<dbReference type="Gene3D" id="3.40.50.10810">
    <property type="entry name" value="Tandem AAA-ATPase domain"/>
    <property type="match status" value="1"/>
</dbReference>
<sequence length="1044" mass="122527">MDESAAFVHVSDKEKIKALKLVVDADGYLAQRQLLPALNLYKESAEILPDPAIIRKIKKLRKYMKRNGMDLGEDKENQVDYINSGKQVSPDAITTPNNGNKSLRERVNFAVSSGNYPKDSPKSSEIITDHVANIKTENTSIKKQEDLDVIVTENKLLETASDCLPATVPENDDDDKKETQHKRDVRHQKPRLSSLDLKPEIPLDNAKSRLSKMAPPPATLDTPSSEKISPNSEDRIRSFKDLRKRMYPHQKEGMKWLARLFGEQKGGILGDDMGLGKTLQVIGYLYKMFEVNEIEHVLIVLPSALILPWQSEITRWAPNLNYATFHGKTRAGRMKLLHNLQREGGILLTTYGLIVTNYEELSKGPNGRQFIWDYVFLDEGHKIKNPTKTQKAAHYIPAHNRIIITGTPIQNNLVEMWSLFDFVHHGSLLGTIKTFKINYENPITRARQKDASLEEKQLGYTMSLNLQKIIAPYFLRRTKAELMADPDSGLPKLPRKNDIIVWVKMTADQKKVYESYLRLDEVKELMSSSRSPLVALNILKKICDHLRLLSVRICKALGMLTTEETRKYVQDRISHLDDPLEIPEWTRQPGAEEPATSIPTKQSKETDCAATQLTGIPDALLYKESSKLMIVIELLGYLSATGHKCLVFSQSTKMLDIIQQILINLHYRHVRMDGQITKLEQRAEIIRRFETNKDIHIFLLTTQVGGVGLNLTVADRIIIVDPSWNPAIDSQAVDRIYRIGQKKNVIIFRLITCGTVEEKIYIRQLFKLSINRQTTKESKDPFRYFTKQDLKQLFIVDDLSVSETQLQLAQMHANKRVSDEVVDDQIKFLESMNFKLSFFSFFFSFFFFSFLFSFSFSFSFFSFSFFFFSFFFFFLFLFLFFFSFFFLFFFSFFSFIFFFFLFYLSFIFLLSFFLLSFFSFIFLLSFFYLSFFFSFFLSFFFYLSFFSFFLFLSFFFLFLFFLFFLLSFFLLSFFLFFFFLSFFYLSFLFSFSFLFFLFSFFFFFFFSFFFLSFFFFFFLFFFSFFSFFFFLSFFSFFFFSFFLF</sequence>
<dbReference type="PANTHER" id="PTHR45629">
    <property type="entry name" value="SNF2/RAD54 FAMILY MEMBER"/>
    <property type="match status" value="1"/>
</dbReference>
<feature type="transmembrane region" description="Helical" evidence="3">
    <location>
        <begin position="836"/>
        <end position="858"/>
    </location>
</feature>
<keyword evidence="3" id="KW-0472">Membrane</keyword>
<reference evidence="6" key="1">
    <citation type="submission" date="2021-01" db="EMBL/GenBank/DDBJ databases">
        <authorList>
            <person name="Li R."/>
            <person name="Bekaert M."/>
        </authorList>
    </citation>
    <scope>NUCLEOTIDE SEQUENCE</scope>
    <source>
        <strain evidence="6">Farmed</strain>
    </source>
</reference>
<dbReference type="InterPro" id="IPR027417">
    <property type="entry name" value="P-loop_NTPase"/>
</dbReference>
<evidence type="ECO:0000313" key="6">
    <source>
        <dbReference type="EMBL" id="CAE1283508.1"/>
    </source>
</evidence>
<dbReference type="GO" id="GO:0016787">
    <property type="term" value="F:hydrolase activity"/>
    <property type="evidence" value="ECO:0007669"/>
    <property type="project" value="UniProtKB-KW"/>
</dbReference>
<dbReference type="SUPFAM" id="SSF52540">
    <property type="entry name" value="P-loop containing nucleoside triphosphate hydrolases"/>
    <property type="match status" value="2"/>
</dbReference>
<dbReference type="CDD" id="cd18793">
    <property type="entry name" value="SF2_C_SNF"/>
    <property type="match status" value="1"/>
</dbReference>
<evidence type="ECO:0000256" key="2">
    <source>
        <dbReference type="SAM" id="MobiDB-lite"/>
    </source>
</evidence>
<keyword evidence="1 6" id="KW-0378">Hydrolase</keyword>
<dbReference type="GO" id="GO:0005524">
    <property type="term" value="F:ATP binding"/>
    <property type="evidence" value="ECO:0007669"/>
    <property type="project" value="InterPro"/>
</dbReference>
<evidence type="ECO:0000256" key="3">
    <source>
        <dbReference type="SAM" id="Phobius"/>
    </source>
</evidence>
<protein>
    <submittedName>
        <fullName evidence="6">ERCC6L</fullName>
        <ecNumber evidence="6">3.6.4.12</ecNumber>
    </submittedName>
</protein>
<dbReference type="Proteomes" id="UP000597762">
    <property type="component" value="Unassembled WGS sequence"/>
</dbReference>
<feature type="transmembrane region" description="Helical" evidence="3">
    <location>
        <begin position="949"/>
        <end position="980"/>
    </location>
</feature>
<evidence type="ECO:0000259" key="4">
    <source>
        <dbReference type="PROSITE" id="PS51192"/>
    </source>
</evidence>
<feature type="compositionally biased region" description="Polar residues" evidence="2">
    <location>
        <begin position="221"/>
        <end position="231"/>
    </location>
</feature>
<keyword evidence="3" id="KW-0812">Transmembrane</keyword>
<feature type="transmembrane region" description="Helical" evidence="3">
    <location>
        <begin position="865"/>
        <end position="889"/>
    </location>
</feature>
<dbReference type="PROSITE" id="PS51194">
    <property type="entry name" value="HELICASE_CTER"/>
    <property type="match status" value="1"/>
</dbReference>
<dbReference type="AlphaFoldDB" id="A0A812CZ43"/>
<keyword evidence="3" id="KW-1133">Transmembrane helix</keyword>
<feature type="domain" description="Helicase ATP-binding" evidence="4">
    <location>
        <begin position="258"/>
        <end position="426"/>
    </location>
</feature>
<dbReference type="EC" id="3.6.4.12" evidence="6"/>
<dbReference type="SMART" id="SM00490">
    <property type="entry name" value="HELICc"/>
    <property type="match status" value="1"/>
</dbReference>
<organism evidence="6 7">
    <name type="scientific">Acanthosepion pharaonis</name>
    <name type="common">Pharaoh cuttlefish</name>
    <name type="synonym">Sepia pharaonis</name>
    <dbReference type="NCBI Taxonomy" id="158019"/>
    <lineage>
        <taxon>Eukaryota</taxon>
        <taxon>Metazoa</taxon>
        <taxon>Spiralia</taxon>
        <taxon>Lophotrochozoa</taxon>
        <taxon>Mollusca</taxon>
        <taxon>Cephalopoda</taxon>
        <taxon>Coleoidea</taxon>
        <taxon>Decapodiformes</taxon>
        <taxon>Sepiida</taxon>
        <taxon>Sepiina</taxon>
        <taxon>Sepiidae</taxon>
        <taxon>Acanthosepion</taxon>
    </lineage>
</organism>
<accession>A0A812CZ43</accession>
<keyword evidence="7" id="KW-1185">Reference proteome</keyword>
<feature type="transmembrane region" description="Helical" evidence="3">
    <location>
        <begin position="895"/>
        <end position="915"/>
    </location>
</feature>
<dbReference type="InterPro" id="IPR001650">
    <property type="entry name" value="Helicase_C-like"/>
</dbReference>
<feature type="transmembrane region" description="Helical" evidence="3">
    <location>
        <begin position="1016"/>
        <end position="1043"/>
    </location>
</feature>
<evidence type="ECO:0000256" key="1">
    <source>
        <dbReference type="ARBA" id="ARBA00022801"/>
    </source>
</evidence>
<name>A0A812CZ43_ACAPH</name>
<gene>
    <name evidence="6" type="ORF">SPHA_44074</name>
</gene>
<dbReference type="GO" id="GO:0015616">
    <property type="term" value="F:DNA translocase activity"/>
    <property type="evidence" value="ECO:0007669"/>
    <property type="project" value="TreeGrafter"/>
</dbReference>
<dbReference type="SMART" id="SM00487">
    <property type="entry name" value="DEXDc"/>
    <property type="match status" value="1"/>
</dbReference>
<proteinExistence type="predicted"/>
<comment type="caution">
    <text evidence="6">The sequence shown here is derived from an EMBL/GenBank/DDBJ whole genome shotgun (WGS) entry which is preliminary data.</text>
</comment>
<dbReference type="Gene3D" id="1.20.120.850">
    <property type="entry name" value="SWI2/SNF2 ATPases, N-terminal domain"/>
    <property type="match status" value="1"/>
</dbReference>
<dbReference type="InterPro" id="IPR000330">
    <property type="entry name" value="SNF2_N"/>
</dbReference>
<evidence type="ECO:0000259" key="5">
    <source>
        <dbReference type="PROSITE" id="PS51194"/>
    </source>
</evidence>
<dbReference type="GO" id="GO:0003678">
    <property type="term" value="F:DNA helicase activity"/>
    <property type="evidence" value="ECO:0007669"/>
    <property type="project" value="UniProtKB-EC"/>
</dbReference>
<dbReference type="PROSITE" id="PS51192">
    <property type="entry name" value="HELICASE_ATP_BIND_1"/>
    <property type="match status" value="1"/>
</dbReference>
<evidence type="ECO:0000313" key="7">
    <source>
        <dbReference type="Proteomes" id="UP000597762"/>
    </source>
</evidence>
<dbReference type="Pfam" id="PF00271">
    <property type="entry name" value="Helicase_C"/>
    <property type="match status" value="1"/>
</dbReference>
<feature type="transmembrane region" description="Helical" evidence="3">
    <location>
        <begin position="922"/>
        <end position="943"/>
    </location>
</feature>
<dbReference type="Pfam" id="PF00176">
    <property type="entry name" value="SNF2-rel_dom"/>
    <property type="match status" value="1"/>
</dbReference>
<dbReference type="PANTHER" id="PTHR45629:SF7">
    <property type="entry name" value="DNA EXCISION REPAIR PROTEIN ERCC-6-RELATED"/>
    <property type="match status" value="1"/>
</dbReference>
<dbReference type="InterPro" id="IPR014001">
    <property type="entry name" value="Helicase_ATP-bd"/>
</dbReference>
<dbReference type="InterPro" id="IPR038718">
    <property type="entry name" value="SNF2-like_sf"/>
</dbReference>
<feature type="domain" description="Helicase C-terminal" evidence="5">
    <location>
        <begin position="633"/>
        <end position="786"/>
    </location>
</feature>
<dbReference type="Gene3D" id="3.40.50.300">
    <property type="entry name" value="P-loop containing nucleotide triphosphate hydrolases"/>
    <property type="match status" value="2"/>
</dbReference>
<dbReference type="InterPro" id="IPR049730">
    <property type="entry name" value="SNF2/RAD54-like_C"/>
</dbReference>
<dbReference type="OrthoDB" id="413460at2759"/>